<dbReference type="PANTHER" id="PTHR24058">
    <property type="entry name" value="DUAL SPECIFICITY PROTEIN KINASE"/>
    <property type="match status" value="1"/>
</dbReference>
<feature type="non-terminal residue" evidence="7">
    <location>
        <position position="118"/>
    </location>
</feature>
<evidence type="ECO:0000313" key="8">
    <source>
        <dbReference type="Proteomes" id="UP000045706"/>
    </source>
</evidence>
<dbReference type="Gene3D" id="1.10.510.10">
    <property type="entry name" value="Transferase(Phosphotransferase) domain 1"/>
    <property type="match status" value="1"/>
</dbReference>
<dbReference type="GO" id="GO:0004713">
    <property type="term" value="F:protein tyrosine kinase activity"/>
    <property type="evidence" value="ECO:0007669"/>
    <property type="project" value="TreeGrafter"/>
</dbReference>
<dbReference type="GO" id="GO:0005634">
    <property type="term" value="C:nucleus"/>
    <property type="evidence" value="ECO:0007669"/>
    <property type="project" value="TreeGrafter"/>
</dbReference>
<dbReference type="Pfam" id="PF00069">
    <property type="entry name" value="Pkinase"/>
    <property type="match status" value="1"/>
</dbReference>
<keyword evidence="3" id="KW-0547">Nucleotide-binding</keyword>
<evidence type="ECO:0000256" key="2">
    <source>
        <dbReference type="ARBA" id="ARBA00022679"/>
    </source>
</evidence>
<dbReference type="InterPro" id="IPR011009">
    <property type="entry name" value="Kinase-like_dom_sf"/>
</dbReference>
<dbReference type="SUPFAM" id="SSF56112">
    <property type="entry name" value="Protein kinase-like (PK-like)"/>
    <property type="match status" value="1"/>
</dbReference>
<organism evidence="7 8">
    <name type="scientific">Verticillium longisporum</name>
    <name type="common">Verticillium dahliae var. longisporum</name>
    <dbReference type="NCBI Taxonomy" id="100787"/>
    <lineage>
        <taxon>Eukaryota</taxon>
        <taxon>Fungi</taxon>
        <taxon>Dikarya</taxon>
        <taxon>Ascomycota</taxon>
        <taxon>Pezizomycotina</taxon>
        <taxon>Sordariomycetes</taxon>
        <taxon>Hypocreomycetidae</taxon>
        <taxon>Glomerellales</taxon>
        <taxon>Plectosphaerellaceae</taxon>
        <taxon>Verticillium</taxon>
    </lineage>
</organism>
<keyword evidence="4" id="KW-0418">Kinase</keyword>
<gene>
    <name evidence="7" type="ORF">BN1723_019908</name>
</gene>
<dbReference type="Gene3D" id="3.30.200.20">
    <property type="entry name" value="Phosphorylase Kinase, domain 1"/>
    <property type="match status" value="1"/>
</dbReference>
<evidence type="ECO:0000259" key="6">
    <source>
        <dbReference type="PROSITE" id="PS50011"/>
    </source>
</evidence>
<feature type="non-terminal residue" evidence="7">
    <location>
        <position position="1"/>
    </location>
</feature>
<proteinExistence type="predicted"/>
<keyword evidence="5" id="KW-0067">ATP-binding</keyword>
<dbReference type="Proteomes" id="UP000045706">
    <property type="component" value="Unassembled WGS sequence"/>
</dbReference>
<evidence type="ECO:0000313" key="7">
    <source>
        <dbReference type="EMBL" id="CRK46137.1"/>
    </source>
</evidence>
<keyword evidence="1" id="KW-0723">Serine/threonine-protein kinase</keyword>
<evidence type="ECO:0000256" key="1">
    <source>
        <dbReference type="ARBA" id="ARBA00022527"/>
    </source>
</evidence>
<protein>
    <recommendedName>
        <fullName evidence="6">Protein kinase domain-containing protein</fullName>
    </recommendedName>
</protein>
<name>A0A0G4NI11_VERLO</name>
<dbReference type="GO" id="GO:0004674">
    <property type="term" value="F:protein serine/threonine kinase activity"/>
    <property type="evidence" value="ECO:0007669"/>
    <property type="project" value="UniProtKB-KW"/>
</dbReference>
<evidence type="ECO:0000256" key="4">
    <source>
        <dbReference type="ARBA" id="ARBA00022777"/>
    </source>
</evidence>
<dbReference type="GO" id="GO:0005524">
    <property type="term" value="F:ATP binding"/>
    <property type="evidence" value="ECO:0007669"/>
    <property type="project" value="UniProtKB-KW"/>
</dbReference>
<keyword evidence="2" id="KW-0808">Transferase</keyword>
<dbReference type="AlphaFoldDB" id="A0A0G4NI11"/>
<sequence>TFGQVVKCQNLKTQEVVAVKVIKNRTAYFNQSMMEVSVLDLLNTKLDKNDDHHLLRLKDTFIHRQHLCLVFELLSVNLYELIKQNQFRGLSTTLVRVFAQQLLNGLALLNKARLIHCD</sequence>
<reference evidence="8" key="1">
    <citation type="submission" date="2015-05" db="EMBL/GenBank/DDBJ databases">
        <authorList>
            <person name="Fogelqvist Johan"/>
        </authorList>
    </citation>
    <scope>NUCLEOTIDE SEQUENCE [LARGE SCALE GENOMIC DNA]</scope>
</reference>
<accession>A0A0G4NI11</accession>
<dbReference type="PANTHER" id="PTHR24058:SF17">
    <property type="entry name" value="HOMEODOMAIN INTERACTING PROTEIN KINASE, ISOFORM D"/>
    <property type="match status" value="1"/>
</dbReference>
<evidence type="ECO:0000256" key="5">
    <source>
        <dbReference type="ARBA" id="ARBA00022840"/>
    </source>
</evidence>
<dbReference type="InterPro" id="IPR050494">
    <property type="entry name" value="Ser_Thr_dual-spec_kinase"/>
</dbReference>
<dbReference type="InterPro" id="IPR000719">
    <property type="entry name" value="Prot_kinase_dom"/>
</dbReference>
<dbReference type="EMBL" id="CVQI01035317">
    <property type="protein sequence ID" value="CRK46137.1"/>
    <property type="molecule type" value="Genomic_DNA"/>
</dbReference>
<dbReference type="PROSITE" id="PS50011">
    <property type="entry name" value="PROTEIN_KINASE_DOM"/>
    <property type="match status" value="1"/>
</dbReference>
<evidence type="ECO:0000256" key="3">
    <source>
        <dbReference type="ARBA" id="ARBA00022741"/>
    </source>
</evidence>
<feature type="domain" description="Protein kinase" evidence="6">
    <location>
        <begin position="1"/>
        <end position="118"/>
    </location>
</feature>
<dbReference type="GO" id="GO:0005737">
    <property type="term" value="C:cytoplasm"/>
    <property type="evidence" value="ECO:0007669"/>
    <property type="project" value="TreeGrafter"/>
</dbReference>